<evidence type="ECO:0000313" key="3">
    <source>
        <dbReference type="Proteomes" id="UP000182544"/>
    </source>
</evidence>
<accession>A0A1K2IEF3</accession>
<dbReference type="Gene3D" id="3.30.1150.10">
    <property type="match status" value="1"/>
</dbReference>
<organism evidence="2 3">
    <name type="scientific">Flaviramulus basaltis</name>
    <dbReference type="NCBI Taxonomy" id="369401"/>
    <lineage>
        <taxon>Bacteria</taxon>
        <taxon>Pseudomonadati</taxon>
        <taxon>Bacteroidota</taxon>
        <taxon>Flavobacteriia</taxon>
        <taxon>Flavobacteriales</taxon>
        <taxon>Flavobacteriaceae</taxon>
        <taxon>Flaviramulus</taxon>
    </lineage>
</organism>
<dbReference type="SUPFAM" id="SSF74653">
    <property type="entry name" value="TolA/TonB C-terminal domain"/>
    <property type="match status" value="1"/>
</dbReference>
<dbReference type="InterPro" id="IPR037682">
    <property type="entry name" value="TonB_C"/>
</dbReference>
<dbReference type="EMBL" id="FPKV01000001">
    <property type="protein sequence ID" value="SFZ90630.1"/>
    <property type="molecule type" value="Genomic_DNA"/>
</dbReference>
<dbReference type="Proteomes" id="UP000182544">
    <property type="component" value="Unassembled WGS sequence"/>
</dbReference>
<dbReference type="GO" id="GO:0055085">
    <property type="term" value="P:transmembrane transport"/>
    <property type="evidence" value="ECO:0007669"/>
    <property type="project" value="InterPro"/>
</dbReference>
<evidence type="ECO:0000259" key="1">
    <source>
        <dbReference type="Pfam" id="PF03544"/>
    </source>
</evidence>
<sequence length="330" mass="37884">MKNFYSISIPKPCHENWNEMSPKEKGRFCNSCEKTVIDFTKMNSYEIQDFIDENKNNLICGHFKQTQLDSINLFIPSKVLENQKKFHKIFLLALLIVMGTTLMNCTNKNGNKQKIDSIEILDEIKDKTMYTTFGLPYLNDIDSISNKVSQLNPKKTSITNIVTDGELVIETVGDVEFIEKPPVHIDSINIIAPPEFEKEIEVMGDMMTENTEIILGFIQVQTPPEFKNTPTNLSIKEKKEYFSKQITNIISKNFNTSVCLELKGKQRINVQFKIDSLGYVKDIKARAPHSKLEEEAKRVIQLLSQFIPAKHKGKPVKIVYTLPIIFQVEE</sequence>
<proteinExistence type="predicted"/>
<reference evidence="2 3" key="1">
    <citation type="submission" date="2016-10" db="EMBL/GenBank/DDBJ databases">
        <authorList>
            <person name="de Groot N.N."/>
        </authorList>
    </citation>
    <scope>NUCLEOTIDE SEQUENCE [LARGE SCALE GENOMIC DNA]</scope>
    <source>
        <strain evidence="2 3">DSM 18180</strain>
    </source>
</reference>
<gene>
    <name evidence="2" type="ORF">SAMN05428642_1011048</name>
</gene>
<dbReference type="Pfam" id="PF03544">
    <property type="entry name" value="TonB_C"/>
    <property type="match status" value="1"/>
</dbReference>
<dbReference type="AlphaFoldDB" id="A0A1K2IEF3"/>
<keyword evidence="3" id="KW-1185">Reference proteome</keyword>
<protein>
    <submittedName>
        <fullName evidence="2">TonB protein C-terminal</fullName>
    </submittedName>
</protein>
<feature type="domain" description="TonB C-terminal" evidence="1">
    <location>
        <begin position="268"/>
        <end position="327"/>
    </location>
</feature>
<dbReference type="RefSeq" id="WP_072400663.1">
    <property type="nucleotide sequence ID" value="NZ_FPKV01000001.1"/>
</dbReference>
<dbReference type="STRING" id="369401.SAMN05428642_1011048"/>
<name>A0A1K2IEF3_9FLAO</name>
<evidence type="ECO:0000313" key="2">
    <source>
        <dbReference type="EMBL" id="SFZ90630.1"/>
    </source>
</evidence>